<sequence length="122" mass="12682">MVPPRAGPGRYRVVPGPGAVPGWVTASDREHRMSTEPTAPAEQVPDPAPAAQGASEPGGAPTPPAQGASGGDDVRRRFEEALERKRHRHGGGAGEEGARRGGAPHASTGPARQQRQFRRKSG</sequence>
<evidence type="ECO:0000313" key="2">
    <source>
        <dbReference type="EMBL" id="RJK96351.1"/>
    </source>
</evidence>
<dbReference type="AlphaFoldDB" id="A0A3A3YZU9"/>
<feature type="compositionally biased region" description="Low complexity" evidence="1">
    <location>
        <begin position="7"/>
        <end position="24"/>
    </location>
</feature>
<evidence type="ECO:0000313" key="3">
    <source>
        <dbReference type="Proteomes" id="UP000265614"/>
    </source>
</evidence>
<keyword evidence="3" id="KW-1185">Reference proteome</keyword>
<gene>
    <name evidence="2" type="ORF">D5H78_08910</name>
</gene>
<evidence type="ECO:0000256" key="1">
    <source>
        <dbReference type="SAM" id="MobiDB-lite"/>
    </source>
</evidence>
<dbReference type="Pfam" id="PF17227">
    <property type="entry name" value="DUF5302"/>
    <property type="match status" value="1"/>
</dbReference>
<reference evidence="2 3" key="1">
    <citation type="submission" date="2018-09" db="EMBL/GenBank/DDBJ databases">
        <title>YIM 75000 draft genome.</title>
        <authorList>
            <person name="Tang S."/>
            <person name="Feng Y."/>
        </authorList>
    </citation>
    <scope>NUCLEOTIDE SEQUENCE [LARGE SCALE GENOMIC DNA]</scope>
    <source>
        <strain evidence="2 3">YIM 75000</strain>
    </source>
</reference>
<feature type="compositionally biased region" description="Basic and acidic residues" evidence="1">
    <location>
        <begin position="72"/>
        <end position="83"/>
    </location>
</feature>
<protein>
    <recommendedName>
        <fullName evidence="4">DUF5302 domain-containing protein</fullName>
    </recommendedName>
</protein>
<feature type="region of interest" description="Disordered" evidence="1">
    <location>
        <begin position="1"/>
        <end position="122"/>
    </location>
</feature>
<accession>A0A3A3YZU9</accession>
<dbReference type="EMBL" id="QZEZ01000003">
    <property type="protein sequence ID" value="RJK96351.1"/>
    <property type="molecule type" value="Genomic_DNA"/>
</dbReference>
<name>A0A3A3YZU9_9ACTN</name>
<comment type="caution">
    <text evidence="2">The sequence shown here is derived from an EMBL/GenBank/DDBJ whole genome shotgun (WGS) entry which is preliminary data.</text>
</comment>
<evidence type="ECO:0008006" key="4">
    <source>
        <dbReference type="Google" id="ProtNLM"/>
    </source>
</evidence>
<organism evidence="2 3">
    <name type="scientific">Vallicoccus soli</name>
    <dbReference type="NCBI Taxonomy" id="2339232"/>
    <lineage>
        <taxon>Bacteria</taxon>
        <taxon>Bacillati</taxon>
        <taxon>Actinomycetota</taxon>
        <taxon>Actinomycetes</taxon>
        <taxon>Motilibacterales</taxon>
        <taxon>Vallicoccaceae</taxon>
        <taxon>Vallicoccus</taxon>
    </lineage>
</organism>
<dbReference type="InterPro" id="IPR035172">
    <property type="entry name" value="DUF5302"/>
</dbReference>
<dbReference type="Proteomes" id="UP000265614">
    <property type="component" value="Unassembled WGS sequence"/>
</dbReference>
<proteinExistence type="predicted"/>